<evidence type="ECO:0000256" key="6">
    <source>
        <dbReference type="PROSITE-ProRule" id="PRU00277"/>
    </source>
</evidence>
<evidence type="ECO:0000313" key="9">
    <source>
        <dbReference type="EMBL" id="RXQ97519.1"/>
    </source>
</evidence>
<dbReference type="PROSITE" id="PS51257">
    <property type="entry name" value="PROKAR_LIPOPROTEIN"/>
    <property type="match status" value="1"/>
</dbReference>
<comment type="similarity">
    <text evidence="2 7">Belongs to the FKBP-type PPIase family.</text>
</comment>
<evidence type="ECO:0000256" key="2">
    <source>
        <dbReference type="ARBA" id="ARBA00006577"/>
    </source>
</evidence>
<evidence type="ECO:0000256" key="4">
    <source>
        <dbReference type="ARBA" id="ARBA00023110"/>
    </source>
</evidence>
<dbReference type="InterPro" id="IPR046357">
    <property type="entry name" value="PPIase_dom_sf"/>
</dbReference>
<evidence type="ECO:0000313" key="10">
    <source>
        <dbReference type="Proteomes" id="UP000289703"/>
    </source>
</evidence>
<organism evidence="9 10">
    <name type="scientific">Ancylomarina salipaludis</name>
    <dbReference type="NCBI Taxonomy" id="2501299"/>
    <lineage>
        <taxon>Bacteria</taxon>
        <taxon>Pseudomonadati</taxon>
        <taxon>Bacteroidota</taxon>
        <taxon>Bacteroidia</taxon>
        <taxon>Marinilabiliales</taxon>
        <taxon>Marinifilaceae</taxon>
        <taxon>Ancylomarina</taxon>
    </lineage>
</organism>
<dbReference type="EMBL" id="SAXA01000001">
    <property type="protein sequence ID" value="RXQ97519.1"/>
    <property type="molecule type" value="Genomic_DNA"/>
</dbReference>
<dbReference type="OrthoDB" id="9814548at2"/>
<dbReference type="GO" id="GO:0006457">
    <property type="term" value="P:protein folding"/>
    <property type="evidence" value="ECO:0007669"/>
    <property type="project" value="InterPro"/>
</dbReference>
<dbReference type="InterPro" id="IPR001179">
    <property type="entry name" value="PPIase_FKBP_dom"/>
</dbReference>
<dbReference type="EC" id="5.2.1.8" evidence="7"/>
<evidence type="ECO:0000256" key="3">
    <source>
        <dbReference type="ARBA" id="ARBA00022729"/>
    </source>
</evidence>
<keyword evidence="3" id="KW-0732">Signal</keyword>
<dbReference type="Pfam" id="PF01346">
    <property type="entry name" value="FKBP_N"/>
    <property type="match status" value="1"/>
</dbReference>
<dbReference type="InterPro" id="IPR036944">
    <property type="entry name" value="PPIase_FKBP_N_sf"/>
</dbReference>
<sequence length="235" mass="25453">MKLKALTLALGLGVFAFSSCDKKVDTKMALNSTIDSVSYSIGASFGGNLLQNSLNEINQDALLAGLNAALAQEDLRIEPRAGGAIINKFIKELKTKAAEENKAVGEKFLEENKAKEGVVTTESGLQYKVLTEGKGEIPTKDQQVKVHYRGTTIDGKEFDSSYKRNEPATFLPTRVIKGWTEALQLMPVGSKWELYIPSDLAYGARGAGANIGPNSTLIFEVELLDIVKEEAPAKK</sequence>
<dbReference type="InterPro" id="IPR000774">
    <property type="entry name" value="PPIase_FKBP_N"/>
</dbReference>
<dbReference type="Gene3D" id="3.10.50.40">
    <property type="match status" value="1"/>
</dbReference>
<dbReference type="PROSITE" id="PS50059">
    <property type="entry name" value="FKBP_PPIASE"/>
    <property type="match status" value="1"/>
</dbReference>
<keyword evidence="5 6" id="KW-0413">Isomerase</keyword>
<evidence type="ECO:0000256" key="7">
    <source>
        <dbReference type="RuleBase" id="RU003915"/>
    </source>
</evidence>
<dbReference type="PANTHER" id="PTHR43811:SF19">
    <property type="entry name" value="39 KDA FK506-BINDING NUCLEAR PROTEIN"/>
    <property type="match status" value="1"/>
</dbReference>
<dbReference type="AlphaFoldDB" id="A0A4Q1JQ27"/>
<dbReference type="Gene3D" id="1.10.287.460">
    <property type="entry name" value="Peptidyl-prolyl cis-trans isomerase, FKBP-type, N-terminal domain"/>
    <property type="match status" value="1"/>
</dbReference>
<evidence type="ECO:0000256" key="1">
    <source>
        <dbReference type="ARBA" id="ARBA00000971"/>
    </source>
</evidence>
<name>A0A4Q1JQ27_9BACT</name>
<comment type="caution">
    <text evidence="9">The sequence shown here is derived from an EMBL/GenBank/DDBJ whole genome shotgun (WGS) entry which is preliminary data.</text>
</comment>
<reference evidence="9 10" key="1">
    <citation type="submission" date="2019-01" db="EMBL/GenBank/DDBJ databases">
        <title>Ancylomarina salipaludis sp. nov., isolated from a salt marsh.</title>
        <authorList>
            <person name="Yoon J.-H."/>
        </authorList>
    </citation>
    <scope>NUCLEOTIDE SEQUENCE [LARGE SCALE GENOMIC DNA]</scope>
    <source>
        <strain evidence="9 10">SHSM-M15</strain>
    </source>
</reference>
<proteinExistence type="inferred from homology"/>
<evidence type="ECO:0000259" key="8">
    <source>
        <dbReference type="PROSITE" id="PS50059"/>
    </source>
</evidence>
<feature type="domain" description="PPIase FKBP-type" evidence="8">
    <location>
        <begin position="141"/>
        <end position="227"/>
    </location>
</feature>
<comment type="catalytic activity">
    <reaction evidence="1 6 7">
        <text>[protein]-peptidylproline (omega=180) = [protein]-peptidylproline (omega=0)</text>
        <dbReference type="Rhea" id="RHEA:16237"/>
        <dbReference type="Rhea" id="RHEA-COMP:10747"/>
        <dbReference type="Rhea" id="RHEA-COMP:10748"/>
        <dbReference type="ChEBI" id="CHEBI:83833"/>
        <dbReference type="ChEBI" id="CHEBI:83834"/>
        <dbReference type="EC" id="5.2.1.8"/>
    </reaction>
</comment>
<keyword evidence="4 6" id="KW-0697">Rotamase</keyword>
<dbReference type="SUPFAM" id="SSF54534">
    <property type="entry name" value="FKBP-like"/>
    <property type="match status" value="1"/>
</dbReference>
<dbReference type="GO" id="GO:0003755">
    <property type="term" value="F:peptidyl-prolyl cis-trans isomerase activity"/>
    <property type="evidence" value="ECO:0007669"/>
    <property type="project" value="UniProtKB-UniRule"/>
</dbReference>
<evidence type="ECO:0000256" key="5">
    <source>
        <dbReference type="ARBA" id="ARBA00023235"/>
    </source>
</evidence>
<protein>
    <recommendedName>
        <fullName evidence="7">Peptidyl-prolyl cis-trans isomerase</fullName>
        <ecNumber evidence="7">5.2.1.8</ecNumber>
    </recommendedName>
</protein>
<dbReference type="Proteomes" id="UP000289703">
    <property type="component" value="Unassembled WGS sequence"/>
</dbReference>
<dbReference type="NCBIfam" id="NF008602">
    <property type="entry name" value="PRK11570.1"/>
    <property type="match status" value="1"/>
</dbReference>
<dbReference type="RefSeq" id="WP_129252110.1">
    <property type="nucleotide sequence ID" value="NZ_SAXA01000001.1"/>
</dbReference>
<gene>
    <name evidence="9" type="ORF">EO244_01125</name>
</gene>
<dbReference type="PANTHER" id="PTHR43811">
    <property type="entry name" value="FKBP-TYPE PEPTIDYL-PROLYL CIS-TRANS ISOMERASE FKPA"/>
    <property type="match status" value="1"/>
</dbReference>
<dbReference type="FunFam" id="3.10.50.40:FF:000045">
    <property type="entry name" value="Peptidyl-prolyl cis-trans isomerase"/>
    <property type="match status" value="1"/>
</dbReference>
<accession>A0A4Q1JQ27</accession>
<dbReference type="Pfam" id="PF00254">
    <property type="entry name" value="FKBP_C"/>
    <property type="match status" value="1"/>
</dbReference>
<keyword evidence="10" id="KW-1185">Reference proteome</keyword>